<gene>
    <name evidence="6" type="ORF">S01H4_33017</name>
</gene>
<evidence type="ECO:0000256" key="3">
    <source>
        <dbReference type="ARBA" id="ARBA00022741"/>
    </source>
</evidence>
<sequence length="74" mass="8561">MKIDYTSFKDVNLKGKKVLMRVDINSNIDLEKMEIRDSPRIRVLALALNQYFKKSAVIILAHQSRPGRNAFLDL</sequence>
<dbReference type="InterPro" id="IPR001576">
    <property type="entry name" value="Phosphoglycerate_kinase"/>
</dbReference>
<name>X1AWH7_9ZZZZ</name>
<protein>
    <recommendedName>
        <fullName evidence="1">phosphoglycerate kinase</fullName>
        <ecNumber evidence="1">2.7.2.3</ecNumber>
    </recommendedName>
</protein>
<organism evidence="6">
    <name type="scientific">marine sediment metagenome</name>
    <dbReference type="NCBI Taxonomy" id="412755"/>
    <lineage>
        <taxon>unclassified sequences</taxon>
        <taxon>metagenomes</taxon>
        <taxon>ecological metagenomes</taxon>
    </lineage>
</organism>
<reference evidence="6" key="1">
    <citation type="journal article" date="2014" name="Front. Microbiol.">
        <title>High frequency of phylogenetically diverse reductive dehalogenase-homologous genes in deep subseafloor sedimentary metagenomes.</title>
        <authorList>
            <person name="Kawai M."/>
            <person name="Futagami T."/>
            <person name="Toyoda A."/>
            <person name="Takaki Y."/>
            <person name="Nishi S."/>
            <person name="Hori S."/>
            <person name="Arai W."/>
            <person name="Tsubouchi T."/>
            <person name="Morono Y."/>
            <person name="Uchiyama I."/>
            <person name="Ito T."/>
            <person name="Fujiyama A."/>
            <person name="Inagaki F."/>
            <person name="Takami H."/>
        </authorList>
    </citation>
    <scope>NUCLEOTIDE SEQUENCE</scope>
    <source>
        <strain evidence="6">Expedition CK06-06</strain>
    </source>
</reference>
<evidence type="ECO:0000256" key="4">
    <source>
        <dbReference type="ARBA" id="ARBA00022777"/>
    </source>
</evidence>
<dbReference type="SUPFAM" id="SSF53748">
    <property type="entry name" value="Phosphoglycerate kinase"/>
    <property type="match status" value="1"/>
</dbReference>
<keyword evidence="5" id="KW-0067">ATP-binding</keyword>
<accession>X1AWH7</accession>
<dbReference type="GO" id="GO:0004618">
    <property type="term" value="F:phosphoglycerate kinase activity"/>
    <property type="evidence" value="ECO:0007669"/>
    <property type="project" value="UniProtKB-EC"/>
</dbReference>
<dbReference type="InterPro" id="IPR015824">
    <property type="entry name" value="Phosphoglycerate_kinase_N"/>
</dbReference>
<evidence type="ECO:0000256" key="2">
    <source>
        <dbReference type="ARBA" id="ARBA00022679"/>
    </source>
</evidence>
<keyword evidence="4" id="KW-0418">Kinase</keyword>
<keyword evidence="2" id="KW-0808">Transferase</keyword>
<evidence type="ECO:0000256" key="5">
    <source>
        <dbReference type="ARBA" id="ARBA00022840"/>
    </source>
</evidence>
<evidence type="ECO:0000313" key="6">
    <source>
        <dbReference type="EMBL" id="GAG76533.1"/>
    </source>
</evidence>
<dbReference type="Gene3D" id="3.40.50.1260">
    <property type="entry name" value="Phosphoglycerate kinase, N-terminal domain"/>
    <property type="match status" value="1"/>
</dbReference>
<keyword evidence="3" id="KW-0547">Nucleotide-binding</keyword>
<dbReference type="EMBL" id="BART01017325">
    <property type="protein sequence ID" value="GAG76533.1"/>
    <property type="molecule type" value="Genomic_DNA"/>
</dbReference>
<dbReference type="AlphaFoldDB" id="X1AWH7"/>
<dbReference type="EC" id="2.7.2.3" evidence="1"/>
<evidence type="ECO:0000256" key="1">
    <source>
        <dbReference type="ARBA" id="ARBA00013061"/>
    </source>
</evidence>
<dbReference type="GO" id="GO:0005524">
    <property type="term" value="F:ATP binding"/>
    <property type="evidence" value="ECO:0007669"/>
    <property type="project" value="UniProtKB-KW"/>
</dbReference>
<dbReference type="Pfam" id="PF00162">
    <property type="entry name" value="PGK"/>
    <property type="match status" value="1"/>
</dbReference>
<dbReference type="InterPro" id="IPR036043">
    <property type="entry name" value="Phosphoglycerate_kinase_sf"/>
</dbReference>
<dbReference type="GO" id="GO:0006096">
    <property type="term" value="P:glycolytic process"/>
    <property type="evidence" value="ECO:0007669"/>
    <property type="project" value="InterPro"/>
</dbReference>
<comment type="caution">
    <text evidence="6">The sequence shown here is derived from an EMBL/GenBank/DDBJ whole genome shotgun (WGS) entry which is preliminary data.</text>
</comment>
<proteinExistence type="predicted"/>